<protein>
    <submittedName>
        <fullName evidence="2">Uncharacterized protein</fullName>
    </submittedName>
</protein>
<sequence>MLETHYFGKDKFVFLCPLCYSALHLDEAGFENSGVVIWLPEISQEQLNLICLAIFISLKKTSRLSGDDESKKMVEHMVWLYKKFEKRSEPIRTLLASESKSNSKQFQAAGSTAYIANLFVKTMRDKNISSREIAEKTKGLKLLPNPERFKAYIDELSLLSEKEFPVESWMTLAKRHESGTPGTPNDGSQDGGSESFDATPDTPAQTSGEEPAWVA</sequence>
<dbReference type="KEGG" id="acis:CBP35_19825"/>
<dbReference type="Proteomes" id="UP000194440">
    <property type="component" value="Plasmid pACP4.1"/>
</dbReference>
<accession>A0A240UJH2</accession>
<dbReference type="KEGG" id="acip:CBP36_19855"/>
<feature type="compositionally biased region" description="Polar residues" evidence="1">
    <location>
        <begin position="180"/>
        <end position="192"/>
    </location>
</feature>
<feature type="region of interest" description="Disordered" evidence="1">
    <location>
        <begin position="173"/>
        <end position="215"/>
    </location>
</feature>
<organism evidence="2 3">
    <name type="scientific">Acidovorax carolinensis</name>
    <dbReference type="NCBI Taxonomy" id="553814"/>
    <lineage>
        <taxon>Bacteria</taxon>
        <taxon>Pseudomonadati</taxon>
        <taxon>Pseudomonadota</taxon>
        <taxon>Betaproteobacteria</taxon>
        <taxon>Burkholderiales</taxon>
        <taxon>Comamonadaceae</taxon>
        <taxon>Acidovorax</taxon>
    </lineage>
</organism>
<dbReference type="AlphaFoldDB" id="A0A240UJH2"/>
<keyword evidence="2" id="KW-0614">Plasmid</keyword>
<gene>
    <name evidence="2" type="ORF">CBP36_19855</name>
</gene>
<evidence type="ECO:0000256" key="1">
    <source>
        <dbReference type="SAM" id="MobiDB-lite"/>
    </source>
</evidence>
<dbReference type="EMBL" id="CP021367">
    <property type="protein sequence ID" value="ART61223.1"/>
    <property type="molecule type" value="Genomic_DNA"/>
</dbReference>
<evidence type="ECO:0000313" key="2">
    <source>
        <dbReference type="EMBL" id="ART61223.1"/>
    </source>
</evidence>
<geneLocation type="plasmid" evidence="2 3">
    <name>pACP4.1</name>
</geneLocation>
<proteinExistence type="predicted"/>
<evidence type="ECO:0000313" key="3">
    <source>
        <dbReference type="Proteomes" id="UP000194440"/>
    </source>
</evidence>
<keyword evidence="3" id="KW-1185">Reference proteome</keyword>
<name>A0A240UJH2_9BURK</name>
<reference evidence="2" key="1">
    <citation type="submission" date="2017-05" db="EMBL/GenBank/DDBJ databases">
        <title>Polyphasic characterization of four soil-derived phenanthrene-degrading Acidovorax strains and proposal of Acidovorax phenanthrenivorans sp. nov.</title>
        <authorList>
            <person name="Singleton D."/>
            <person name="Lee J."/>
            <person name="Dickey A.N."/>
            <person name="Stroud A."/>
            <person name="Scholl E.H."/>
            <person name="Wright F.A."/>
            <person name="Aitken M.D."/>
        </authorList>
    </citation>
    <scope>NUCLEOTIDE SEQUENCE</scope>
    <source>
        <strain evidence="2">P4</strain>
        <plasmid evidence="2">pACP4.1</plasmid>
    </source>
</reference>